<name>A0ACC0ZW26_9ROSI</name>
<proteinExistence type="predicted"/>
<comment type="caution">
    <text evidence="1">The sequence shown here is derived from an EMBL/GenBank/DDBJ whole genome shotgun (WGS) entry which is preliminary data.</text>
</comment>
<protein>
    <submittedName>
        <fullName evidence="1">Uncharacterized protein</fullName>
    </submittedName>
</protein>
<dbReference type="EMBL" id="CM047909">
    <property type="protein sequence ID" value="KAJ0079173.1"/>
    <property type="molecule type" value="Genomic_DNA"/>
</dbReference>
<accession>A0ACC0ZW26</accession>
<evidence type="ECO:0000313" key="2">
    <source>
        <dbReference type="Proteomes" id="UP001164250"/>
    </source>
</evidence>
<sequence length="445" mass="49197">MSSLAAKLAKSLRVSVPTTPFSTLVDKTWNGMGVQRSSMMWYSSESLDGKDGQKSDEIEEDFDDYLGVKPELQPQGVDPKRGWNFRGVHKAIICGRVKESPVQKILRNGRTVTIFSVGTGGMFDQRHVGAKDLPKPAQWHRIAVHNESLGAYAVQQLAKNSSVYVEGDIETRVYNDSINGEVKNVPEICVRNDGTIRLVKTGESISSISFEDLHPIIVDFQEALRCLVDDQMVFAVHLIFLTHSVMTVALIVAVSVLWCFLFYLLYWVTVTVSFVNHCALQGHDACPKCGSIEVPYPLSTNENCGDPSINPSAYKLVISPPSIPKNTCYCSDFSFGGFRLNDDSPFNISTHNTVMLFNCSDNILLSPLNCSSTSFCRQFEEKVQAGSGCAGTLCCHFLKDSAMTSHRIRVRDGGCTAYTCVVDLNPGDTTDSWNYGIELQWLPPN</sequence>
<organism evidence="1 2">
    <name type="scientific">Pistacia atlantica</name>
    <dbReference type="NCBI Taxonomy" id="434234"/>
    <lineage>
        <taxon>Eukaryota</taxon>
        <taxon>Viridiplantae</taxon>
        <taxon>Streptophyta</taxon>
        <taxon>Embryophyta</taxon>
        <taxon>Tracheophyta</taxon>
        <taxon>Spermatophyta</taxon>
        <taxon>Magnoliopsida</taxon>
        <taxon>eudicotyledons</taxon>
        <taxon>Gunneridae</taxon>
        <taxon>Pentapetalae</taxon>
        <taxon>rosids</taxon>
        <taxon>malvids</taxon>
        <taxon>Sapindales</taxon>
        <taxon>Anacardiaceae</taxon>
        <taxon>Pistacia</taxon>
    </lineage>
</organism>
<reference evidence="2" key="1">
    <citation type="journal article" date="2023" name="G3 (Bethesda)">
        <title>Genome assembly and association tests identify interacting loci associated with vigor, precocity, and sex in interspecific pistachio rootstocks.</title>
        <authorList>
            <person name="Palmer W."/>
            <person name="Jacygrad E."/>
            <person name="Sagayaradj S."/>
            <person name="Cavanaugh K."/>
            <person name="Han R."/>
            <person name="Bertier L."/>
            <person name="Beede B."/>
            <person name="Kafkas S."/>
            <person name="Golino D."/>
            <person name="Preece J."/>
            <person name="Michelmore R."/>
        </authorList>
    </citation>
    <scope>NUCLEOTIDE SEQUENCE [LARGE SCALE GENOMIC DNA]</scope>
</reference>
<evidence type="ECO:0000313" key="1">
    <source>
        <dbReference type="EMBL" id="KAJ0079173.1"/>
    </source>
</evidence>
<dbReference type="Proteomes" id="UP001164250">
    <property type="component" value="Chromosome 13"/>
</dbReference>
<gene>
    <name evidence="1" type="ORF">Patl1_22307</name>
</gene>
<keyword evidence="2" id="KW-1185">Reference proteome</keyword>